<keyword evidence="3 6" id="KW-0456">Lyase</keyword>
<dbReference type="InterPro" id="IPR039126">
    <property type="entry name" value="GGACT"/>
</dbReference>
<evidence type="ECO:0000313" key="10">
    <source>
        <dbReference type="Proteomes" id="UP000829720"/>
    </source>
</evidence>
<dbReference type="PANTHER" id="PTHR12510:SF4">
    <property type="entry name" value="GAMMA-GLUTAMYLAMINECYCLOTRANSFERASE"/>
    <property type="match status" value="1"/>
</dbReference>
<evidence type="ECO:0000259" key="8">
    <source>
        <dbReference type="Pfam" id="PF06094"/>
    </source>
</evidence>
<dbReference type="EC" id="4.3.2.8" evidence="6"/>
<comment type="catalytic activity">
    <reaction evidence="1 6">
        <text>epsilon-(gamma-L-glutamyl)-L-lysine = 5-oxo-L-proline + L-lysine</text>
        <dbReference type="Rhea" id="RHEA:16961"/>
        <dbReference type="ChEBI" id="CHEBI:32551"/>
        <dbReference type="ChEBI" id="CHEBI:58402"/>
        <dbReference type="ChEBI" id="CHEBI:133752"/>
        <dbReference type="EC" id="4.3.2.8"/>
    </reaction>
</comment>
<dbReference type="InterPro" id="IPR009288">
    <property type="entry name" value="AIG2-like_dom"/>
</dbReference>
<dbReference type="GO" id="GO:0042219">
    <property type="term" value="P:modified amino acid catabolic process"/>
    <property type="evidence" value="ECO:0007669"/>
    <property type="project" value="UniProtKB-UniRule"/>
</dbReference>
<evidence type="ECO:0000256" key="7">
    <source>
        <dbReference type="SAM" id="SignalP"/>
    </source>
</evidence>
<feature type="domain" description="Gamma-glutamylcyclotransferase AIG2-like" evidence="8">
    <location>
        <begin position="25"/>
        <end position="155"/>
    </location>
</feature>
<dbReference type="OrthoDB" id="113620at2759"/>
<dbReference type="InterPro" id="IPR036568">
    <property type="entry name" value="GGCT-like_sf"/>
</dbReference>
<dbReference type="GO" id="GO:0005829">
    <property type="term" value="C:cytosol"/>
    <property type="evidence" value="ECO:0007669"/>
    <property type="project" value="TreeGrafter"/>
</dbReference>
<reference evidence="9" key="1">
    <citation type="submission" date="2021-01" db="EMBL/GenBank/DDBJ databases">
        <authorList>
            <person name="Zahm M."/>
            <person name="Roques C."/>
            <person name="Cabau C."/>
            <person name="Klopp C."/>
            <person name="Donnadieu C."/>
            <person name="Jouanno E."/>
            <person name="Lampietro C."/>
            <person name="Louis A."/>
            <person name="Herpin A."/>
            <person name="Echchiki A."/>
            <person name="Berthelot C."/>
            <person name="Parey E."/>
            <person name="Roest-Crollius H."/>
            <person name="Braasch I."/>
            <person name="Postlethwait J."/>
            <person name="Bobe J."/>
            <person name="Montfort J."/>
            <person name="Bouchez O."/>
            <person name="Begum T."/>
            <person name="Mejri S."/>
            <person name="Adams A."/>
            <person name="Chen W.-J."/>
            <person name="Guiguen Y."/>
        </authorList>
    </citation>
    <scope>NUCLEOTIDE SEQUENCE</scope>
    <source>
        <tissue evidence="9">Blood</tissue>
    </source>
</reference>
<feature type="signal peptide" evidence="7">
    <location>
        <begin position="1"/>
        <end position="23"/>
    </location>
</feature>
<evidence type="ECO:0000256" key="4">
    <source>
        <dbReference type="ARBA" id="ARBA00057733"/>
    </source>
</evidence>
<comment type="similarity">
    <text evidence="2 6">Belongs to the gamma-glutamylcyclotransferase family.</text>
</comment>
<feature type="chain" id="PRO_5035818957" description="Gamma-glutamylaminecyclotransferase" evidence="7">
    <location>
        <begin position="24"/>
        <end position="179"/>
    </location>
</feature>
<comment type="caution">
    <text evidence="9">The sequence shown here is derived from an EMBL/GenBank/DDBJ whole genome shotgun (WGS) entry which is preliminary data.</text>
</comment>
<evidence type="ECO:0000256" key="3">
    <source>
        <dbReference type="ARBA" id="ARBA00023239"/>
    </source>
</evidence>
<evidence type="ECO:0000256" key="6">
    <source>
        <dbReference type="RuleBase" id="RU367036"/>
    </source>
</evidence>
<sequence length="179" mass="20153">MRGINISALTPLLSLLIPTVSMTHVFVYGTLKRGQPNYFRMMDTSKGKAQYCGSGHTVERYPLVIAGKYNIPFLLNIPGIGHQVKGEVYCVDTQMLEFLDEFESCPHMYQRTPVKLEVEEWVGESGPLSGTKPAAKSIVEAFIYSTTTYEPEWLNLPTYDDYDANGNHGLAYVTRECRD</sequence>
<accession>A0A8T3DUU9</accession>
<dbReference type="AlphaFoldDB" id="A0A8T3DUU9"/>
<protein>
    <recommendedName>
        <fullName evidence="6">Gamma-glutamylaminecyclotransferase</fullName>
        <ecNumber evidence="6">4.3.2.8</ecNumber>
    </recommendedName>
</protein>
<evidence type="ECO:0000256" key="2">
    <source>
        <dbReference type="ARBA" id="ARBA00008861"/>
    </source>
</evidence>
<dbReference type="EMBL" id="JAERUA010000005">
    <property type="protein sequence ID" value="KAI1899604.1"/>
    <property type="molecule type" value="Genomic_DNA"/>
</dbReference>
<dbReference type="GO" id="GO:0061929">
    <property type="term" value="F:gamma-glutamylaminecyclotransferase activity"/>
    <property type="evidence" value="ECO:0007669"/>
    <property type="project" value="UniProtKB-UniRule"/>
</dbReference>
<dbReference type="Pfam" id="PF06094">
    <property type="entry name" value="GGACT"/>
    <property type="match status" value="1"/>
</dbReference>
<feature type="active site" description="Proton acceptor" evidence="5">
    <location>
        <position position="103"/>
    </location>
</feature>
<dbReference type="FunFam" id="3.10.490.10:FF:000008">
    <property type="entry name" value="Gamma-glutamylaminecyclotransferase A"/>
    <property type="match status" value="1"/>
</dbReference>
<evidence type="ECO:0000313" key="9">
    <source>
        <dbReference type="EMBL" id="KAI1899604.1"/>
    </source>
</evidence>
<dbReference type="Proteomes" id="UP000829720">
    <property type="component" value="Unassembled WGS sequence"/>
</dbReference>
<comment type="function">
    <text evidence="4">May contribute to degradation of proteins cross-linked by transglutaminases by degrading the cross-link between a lysine and a glutamic acid residue. Catalyzes the formation of 5-oxo-L-proline from L-gamma-glutamyl-L-epsilon-lysine.</text>
</comment>
<organism evidence="9 10">
    <name type="scientific">Albula goreensis</name>
    <dbReference type="NCBI Taxonomy" id="1534307"/>
    <lineage>
        <taxon>Eukaryota</taxon>
        <taxon>Metazoa</taxon>
        <taxon>Chordata</taxon>
        <taxon>Craniata</taxon>
        <taxon>Vertebrata</taxon>
        <taxon>Euteleostomi</taxon>
        <taxon>Actinopterygii</taxon>
        <taxon>Neopterygii</taxon>
        <taxon>Teleostei</taxon>
        <taxon>Albuliformes</taxon>
        <taxon>Albulidae</taxon>
        <taxon>Albula</taxon>
    </lineage>
</organism>
<dbReference type="SUPFAM" id="SSF110857">
    <property type="entry name" value="Gamma-glutamyl cyclotransferase-like"/>
    <property type="match status" value="1"/>
</dbReference>
<dbReference type="PANTHER" id="PTHR12510">
    <property type="entry name" value="TROPONIN C-AKIN-1 PROTEIN"/>
    <property type="match status" value="1"/>
</dbReference>
<dbReference type="CDD" id="cd06661">
    <property type="entry name" value="GGCT_like"/>
    <property type="match status" value="1"/>
</dbReference>
<keyword evidence="10" id="KW-1185">Reference proteome</keyword>
<keyword evidence="7" id="KW-0732">Signal</keyword>
<proteinExistence type="inferred from homology"/>
<gene>
    <name evidence="9" type="ORF">AGOR_G00063500</name>
</gene>
<dbReference type="InterPro" id="IPR013024">
    <property type="entry name" value="GGCT-like"/>
</dbReference>
<evidence type="ECO:0000256" key="5">
    <source>
        <dbReference type="PIRSR" id="PIRSR639126-1"/>
    </source>
</evidence>
<name>A0A8T3DUU9_9TELE</name>
<dbReference type="Gene3D" id="3.10.490.10">
    <property type="entry name" value="Gamma-glutamyl cyclotransferase-like"/>
    <property type="match status" value="1"/>
</dbReference>
<evidence type="ECO:0000256" key="1">
    <source>
        <dbReference type="ARBA" id="ARBA00001684"/>
    </source>
</evidence>